<evidence type="ECO:0000313" key="3">
    <source>
        <dbReference type="EMBL" id="NYI78259.1"/>
    </source>
</evidence>
<dbReference type="PANTHER" id="PTHR33371:SF4">
    <property type="entry name" value="INTERMEMBRANE PHOSPHOLIPID TRANSPORT SYSTEM BINDING PROTEIN MLAD"/>
    <property type="match status" value="1"/>
</dbReference>
<feature type="domain" description="Mce/MlaD" evidence="2">
    <location>
        <begin position="13"/>
        <end position="88"/>
    </location>
</feature>
<keyword evidence="4" id="KW-1185">Reference proteome</keyword>
<dbReference type="InterPro" id="IPR052336">
    <property type="entry name" value="MlaD_Phospholipid_Transporter"/>
</dbReference>
<dbReference type="InterPro" id="IPR003399">
    <property type="entry name" value="Mce/MlaD"/>
</dbReference>
<evidence type="ECO:0000313" key="4">
    <source>
        <dbReference type="Proteomes" id="UP000564496"/>
    </source>
</evidence>
<proteinExistence type="predicted"/>
<evidence type="ECO:0000256" key="1">
    <source>
        <dbReference type="SAM" id="MobiDB-lite"/>
    </source>
</evidence>
<dbReference type="AlphaFoldDB" id="A0A7Z0ISM5"/>
<dbReference type="PANTHER" id="PTHR33371">
    <property type="entry name" value="INTERMEMBRANE PHOSPHOLIPID TRANSPORT SYSTEM BINDING PROTEIN MLAD-RELATED"/>
    <property type="match status" value="1"/>
</dbReference>
<sequence>MVGGLATMGGDDYEVDLVMPSAAQLSERSSVWINGHDAGKITALDVKNGKAIVTVSVDEDFAPLHDGSTTRVEWVSAVGERVLTIYPGPTKNAALPEGALVEGTSRQVEVDQVLQALDEPTRKRLTTLIGQLNDTAGGREDETRDTIRGASAAVGALGEVLQAVGQDGPAIRALVTQLSELTGAAASRKDGIANTVQQLNEISEATAREEKELNETLGRLPRVLQTAQGTLRKVPGATEPTVDLLEDLRPSTQLLPSVSANLAPTLVDLRPTVAELRPLLSDADELLAQTPGLLDTSHQVVPTLNNFVDDVGPAIAFLRPYTPEGVGGVGNWGQAFAPYDGAGHTWAGLLGPGTNLVNESPVPLPTARQNPAPPPGQPEGQPWTDANGSEIK</sequence>
<comment type="caution">
    <text evidence="3">The sequence shown here is derived from an EMBL/GenBank/DDBJ whole genome shotgun (WGS) entry which is preliminary data.</text>
</comment>
<feature type="region of interest" description="Disordered" evidence="1">
    <location>
        <begin position="357"/>
        <end position="392"/>
    </location>
</feature>
<dbReference type="Proteomes" id="UP000564496">
    <property type="component" value="Unassembled WGS sequence"/>
</dbReference>
<evidence type="ECO:0000259" key="2">
    <source>
        <dbReference type="Pfam" id="PF02470"/>
    </source>
</evidence>
<protein>
    <submittedName>
        <fullName evidence="3">Phospholipid/cholesterol/gamma-HCH transport system substrate-binding protein</fullName>
    </submittedName>
</protein>
<dbReference type="EMBL" id="JACBZR010000001">
    <property type="protein sequence ID" value="NYI78259.1"/>
    <property type="molecule type" value="Genomic_DNA"/>
</dbReference>
<dbReference type="RefSeq" id="WP_246321484.1">
    <property type="nucleotide sequence ID" value="NZ_JACBZR010000001.1"/>
</dbReference>
<reference evidence="3 4" key="1">
    <citation type="submission" date="2020-07" db="EMBL/GenBank/DDBJ databases">
        <title>Sequencing the genomes of 1000 actinobacteria strains.</title>
        <authorList>
            <person name="Klenk H.-P."/>
        </authorList>
    </citation>
    <scope>NUCLEOTIDE SEQUENCE [LARGE SCALE GENOMIC DNA]</scope>
    <source>
        <strain evidence="3 4">DSM 26487</strain>
    </source>
</reference>
<accession>A0A7Z0ISM5</accession>
<organism evidence="3 4">
    <name type="scientific">Nocardioides panzhihuensis</name>
    <dbReference type="NCBI Taxonomy" id="860243"/>
    <lineage>
        <taxon>Bacteria</taxon>
        <taxon>Bacillati</taxon>
        <taxon>Actinomycetota</taxon>
        <taxon>Actinomycetes</taxon>
        <taxon>Propionibacteriales</taxon>
        <taxon>Nocardioidaceae</taxon>
        <taxon>Nocardioides</taxon>
    </lineage>
</organism>
<dbReference type="Pfam" id="PF02470">
    <property type="entry name" value="MlaD"/>
    <property type="match status" value="1"/>
</dbReference>
<gene>
    <name evidence="3" type="ORF">BJ988_002907</name>
</gene>
<name>A0A7Z0ISM5_9ACTN</name>